<proteinExistence type="predicted"/>
<organism evidence="2 3">
    <name type="scientific">Ulvibacter litoralis</name>
    <dbReference type="NCBI Taxonomy" id="227084"/>
    <lineage>
        <taxon>Bacteria</taxon>
        <taxon>Pseudomonadati</taxon>
        <taxon>Bacteroidota</taxon>
        <taxon>Flavobacteriia</taxon>
        <taxon>Flavobacteriales</taxon>
        <taxon>Flavobacteriaceae</taxon>
        <taxon>Ulvibacter</taxon>
    </lineage>
</organism>
<evidence type="ECO:0000259" key="1">
    <source>
        <dbReference type="Pfam" id="PF13274"/>
    </source>
</evidence>
<sequence length="170" mass="19791">MRDFNLHKEKAVNSLLFVINNLEKADTHKTYKILYFADQKHLLKYGRPIFGDTYVKMKYGPVPSFVKNVVDENIEGLEEVVAKYHRYFVKSLVEPDLDFLSESDLECLNESLIENKDLEFLVLTDKSHDYAYNKASWNIDYLDMAKAVGADENLLNFISQQKVNDNLELI</sequence>
<dbReference type="OrthoDB" id="9813053at2"/>
<evidence type="ECO:0000313" key="3">
    <source>
        <dbReference type="Proteomes" id="UP000199321"/>
    </source>
</evidence>
<reference evidence="2 3" key="1">
    <citation type="submission" date="2016-10" db="EMBL/GenBank/DDBJ databases">
        <authorList>
            <person name="de Groot N.N."/>
        </authorList>
    </citation>
    <scope>NUCLEOTIDE SEQUENCE [LARGE SCALE GENOMIC DNA]</scope>
    <source>
        <strain evidence="2 3">DSM 16195</strain>
    </source>
</reference>
<dbReference type="Pfam" id="PF13274">
    <property type="entry name" value="SocA_Panacea"/>
    <property type="match status" value="1"/>
</dbReference>
<gene>
    <name evidence="2" type="ORF">SAMN05421855_10644</name>
</gene>
<dbReference type="RefSeq" id="WP_093145132.1">
    <property type="nucleotide sequence ID" value="NZ_BMWO01000006.1"/>
</dbReference>
<keyword evidence="3" id="KW-1185">Reference proteome</keyword>
<name>A0A1G7IJI1_9FLAO</name>
<dbReference type="EMBL" id="FNBA01000006">
    <property type="protein sequence ID" value="SDF12877.1"/>
    <property type="molecule type" value="Genomic_DNA"/>
</dbReference>
<accession>A0A1G7IJI1</accession>
<evidence type="ECO:0000313" key="2">
    <source>
        <dbReference type="EMBL" id="SDF12877.1"/>
    </source>
</evidence>
<dbReference type="Proteomes" id="UP000199321">
    <property type="component" value="Unassembled WGS sequence"/>
</dbReference>
<dbReference type="InterPro" id="IPR025272">
    <property type="entry name" value="SocA_Panacea"/>
</dbReference>
<dbReference type="STRING" id="227084.SAMN05421855_10644"/>
<protein>
    <recommendedName>
        <fullName evidence="1">Antitoxin SocA-like Panacea domain-containing protein</fullName>
    </recommendedName>
</protein>
<dbReference type="AlphaFoldDB" id="A0A1G7IJI1"/>
<feature type="domain" description="Antitoxin SocA-like Panacea" evidence="1">
    <location>
        <begin position="32"/>
        <end position="129"/>
    </location>
</feature>